<dbReference type="InterPro" id="IPR010666">
    <property type="entry name" value="Znf_GRF"/>
</dbReference>
<sequence length="223" mass="26430">MMELCWLLSYFFSSKVLDLETVEFQVLKRSELYEIREVEASRSRCSSHSDESKPLLFPRSSSFLRTWQKRRHLLMRSTDWESEQLERDKPPMSSSSSFLSPSNLFCDCGLRDQLRTSKTPSNPGKKFHGCKNWQKGGCKFFKWEDEANSSNNQLLANELIELKNKMLLLEAENKKMKESVELQFHAQDIYVEEFSKIRQKIWKLEVFVAATWVLFIIFNFVKW</sequence>
<name>A0A9N7RR03_STRHE</name>
<dbReference type="Pfam" id="PF06839">
    <property type="entry name" value="Zn_ribbon_GRF"/>
    <property type="match status" value="1"/>
</dbReference>
<feature type="domain" description="GRF-type" evidence="7">
    <location>
        <begin position="106"/>
        <end position="147"/>
    </location>
</feature>
<evidence type="ECO:0000256" key="3">
    <source>
        <dbReference type="ARBA" id="ARBA00022833"/>
    </source>
</evidence>
<evidence type="ECO:0000313" key="9">
    <source>
        <dbReference type="Proteomes" id="UP001153555"/>
    </source>
</evidence>
<accession>A0A9N7RR03</accession>
<evidence type="ECO:0000256" key="1">
    <source>
        <dbReference type="ARBA" id="ARBA00022723"/>
    </source>
</evidence>
<evidence type="ECO:0000313" key="8">
    <source>
        <dbReference type="EMBL" id="CAA0841079.1"/>
    </source>
</evidence>
<protein>
    <recommendedName>
        <fullName evidence="7">GRF-type domain-containing protein</fullName>
    </recommendedName>
</protein>
<keyword evidence="2 4" id="KW-0863">Zinc-finger</keyword>
<organism evidence="8 9">
    <name type="scientific">Striga hermonthica</name>
    <name type="common">Purple witchweed</name>
    <name type="synonym">Buchnera hermonthica</name>
    <dbReference type="NCBI Taxonomy" id="68872"/>
    <lineage>
        <taxon>Eukaryota</taxon>
        <taxon>Viridiplantae</taxon>
        <taxon>Streptophyta</taxon>
        <taxon>Embryophyta</taxon>
        <taxon>Tracheophyta</taxon>
        <taxon>Spermatophyta</taxon>
        <taxon>Magnoliopsida</taxon>
        <taxon>eudicotyledons</taxon>
        <taxon>Gunneridae</taxon>
        <taxon>Pentapetalae</taxon>
        <taxon>asterids</taxon>
        <taxon>lamiids</taxon>
        <taxon>Lamiales</taxon>
        <taxon>Orobanchaceae</taxon>
        <taxon>Buchnereae</taxon>
        <taxon>Striga</taxon>
    </lineage>
</organism>
<keyword evidence="6" id="KW-1133">Transmembrane helix</keyword>
<dbReference type="GO" id="GO:0008270">
    <property type="term" value="F:zinc ion binding"/>
    <property type="evidence" value="ECO:0007669"/>
    <property type="project" value="UniProtKB-KW"/>
</dbReference>
<dbReference type="PROSITE" id="PS51999">
    <property type="entry name" value="ZF_GRF"/>
    <property type="match status" value="1"/>
</dbReference>
<feature type="transmembrane region" description="Helical" evidence="6">
    <location>
        <begin position="201"/>
        <end position="221"/>
    </location>
</feature>
<reference evidence="8" key="1">
    <citation type="submission" date="2019-12" db="EMBL/GenBank/DDBJ databases">
        <authorList>
            <person name="Scholes J."/>
        </authorList>
    </citation>
    <scope>NUCLEOTIDE SEQUENCE</scope>
</reference>
<keyword evidence="6" id="KW-0472">Membrane</keyword>
<proteinExistence type="predicted"/>
<evidence type="ECO:0000256" key="6">
    <source>
        <dbReference type="SAM" id="Phobius"/>
    </source>
</evidence>
<dbReference type="EMBL" id="CACSLK010034050">
    <property type="protein sequence ID" value="CAA0841079.1"/>
    <property type="molecule type" value="Genomic_DNA"/>
</dbReference>
<dbReference type="AlphaFoldDB" id="A0A9N7RR03"/>
<gene>
    <name evidence="8" type="ORF">SHERM_07113</name>
</gene>
<comment type="caution">
    <text evidence="8">The sequence shown here is derived from an EMBL/GenBank/DDBJ whole genome shotgun (WGS) entry which is preliminary data.</text>
</comment>
<evidence type="ECO:0000259" key="7">
    <source>
        <dbReference type="PROSITE" id="PS51999"/>
    </source>
</evidence>
<dbReference type="Proteomes" id="UP001153555">
    <property type="component" value="Unassembled WGS sequence"/>
</dbReference>
<evidence type="ECO:0000256" key="5">
    <source>
        <dbReference type="SAM" id="Coils"/>
    </source>
</evidence>
<evidence type="ECO:0000256" key="2">
    <source>
        <dbReference type="ARBA" id="ARBA00022771"/>
    </source>
</evidence>
<feature type="coiled-coil region" evidence="5">
    <location>
        <begin position="152"/>
        <end position="179"/>
    </location>
</feature>
<dbReference type="PANTHER" id="PTHR33248">
    <property type="entry name" value="ZINC ION-BINDING PROTEIN"/>
    <property type="match status" value="1"/>
</dbReference>
<evidence type="ECO:0000256" key="4">
    <source>
        <dbReference type="PROSITE-ProRule" id="PRU01343"/>
    </source>
</evidence>
<keyword evidence="3" id="KW-0862">Zinc</keyword>
<keyword evidence="6" id="KW-0812">Transmembrane</keyword>
<dbReference type="OrthoDB" id="2822301at2759"/>
<keyword evidence="9" id="KW-1185">Reference proteome</keyword>
<keyword evidence="1" id="KW-0479">Metal-binding</keyword>
<keyword evidence="5" id="KW-0175">Coiled coil</keyword>